<dbReference type="Gene3D" id="3.30.40.10">
    <property type="entry name" value="Zinc/RING finger domain, C3HC4 (zinc finger)"/>
    <property type="match status" value="1"/>
</dbReference>
<feature type="coiled-coil region" evidence="7">
    <location>
        <begin position="826"/>
        <end position="871"/>
    </location>
</feature>
<feature type="compositionally biased region" description="Basic and acidic residues" evidence="8">
    <location>
        <begin position="42"/>
        <end position="60"/>
    </location>
</feature>
<feature type="compositionally biased region" description="Basic residues" evidence="8">
    <location>
        <begin position="679"/>
        <end position="690"/>
    </location>
</feature>
<feature type="transmembrane region" description="Helical" evidence="9">
    <location>
        <begin position="1288"/>
        <end position="1310"/>
    </location>
</feature>
<reference evidence="14" key="1">
    <citation type="submission" date="2019-10" db="EMBL/GenBank/DDBJ databases">
        <title>The sequence and de novo assembly of the wild yak genome.</title>
        <authorList>
            <person name="Liu Y."/>
        </authorList>
    </citation>
    <scope>NUCLEOTIDE SEQUENCE [LARGE SCALE GENOMIC DNA]</scope>
    <source>
        <strain evidence="14">WY2019</strain>
    </source>
</reference>
<feature type="compositionally biased region" description="Polar residues" evidence="8">
    <location>
        <begin position="1109"/>
        <end position="1135"/>
    </location>
</feature>
<keyword evidence="9" id="KW-0472">Membrane</keyword>
<evidence type="ECO:0000256" key="9">
    <source>
        <dbReference type="SAM" id="Phobius"/>
    </source>
</evidence>
<sequence>MDSLPEEFFVSYKSHFGKPDNLDAKKLEKKTVHLPLEEQATEETKKKIDKSTDQLDKQENDTPTDLIPGNLLLEVKKLLNAINTLPKGVVPHVKKFLQEDFSFQTMQREVAANSQNGEEIVPALTLRFLITRLEAALKNIQATNYTAHQINIGYYLTLLFMYGVALTERGKKEDYIEAENKFLVMKMVIQENEICENFMSLVYFGRGLLRCAQKRYNGGLLEFHKSLQEIGDTDDHWFDIDPTEDEDLPTTFKDLLNNFIKTTEGNIMKQTICSYLDCERSCEADVLKNTNYKGFFQLMCSKSCCVYFHKICWKKFKNLKYPGENDQSFSGKKCLKEGCTGDMVRMLQCEVPGIVKILFEVVRKDEYITIENLGASYKKLMHLKITDTDIRPKISLKLGTKDEMPIFKLDYNYFYHLLHIIIVSGTDIVRQIFDEALPPPLLRKELLIHKNVLEPYYNHLWTNHPLGGAWHLLYPPNKELPQSKQFDLYLLLALIKHLNVFPAPKKGWNMEPPPSDLSKSADILRLCKYRDILLSEILMNGLTESQFSSIWKKVSDILLRLGMKKEDIDKVKENPIENISLDYHQLSIYLGIPVPEIIQRMLSCYQQGIALQSITGSQRIEVEELPNEEEELSPPLMEYNINVKSIPEIQLAEMNKDGASILSESSTESIKDLQEVKSKPKKKKKTKNKKSHWLCHHYSPNMIGKEEQLKKEQANLYAVSRFMKDDASNIQEDSTTEDKFCSLDELHILDMIQQGSTKITTEYGETEKEKLARQQQLCKLHYQCEDFKRQLKTVTLWWQENQMQIKKKDKIIASLNQQVAFGISKMSKLQRQSHAKDNEIKNLKEQLSMKRSQWEMEKHNLESTIKTYLNKLNAETSRALTAEVYFLQCRRDFGLLHLEQTEKECLSQLARATHMAASNLKSLQLKAAVDSWNAIVTDVRNKIAFLRTQYNEQISKVKQGFALSTLPPIQLPPPPPSPEILMQQFLGRPIVKESFFRPILTVPQMPAVCSGIVSATGQSRSPLMTSIAWTLPAPVGEAMPPSASLGSDPLMMNWEKIRERLKTAFPQQTRKELTDFLRKLKDTHGKSLSGLTFDEIVLKISQFIDPKRSQSQGKSVPNGNRVSPSHTPPQANAAQPSKPARRPLGSQGSVTQEGANHLDNEEEEPCVICHENLSPDNLSVLPCAHKFHSQVLRHVYRHVWMACNTSKERREFLAPGRMTTFAFISCKIIPAAVSTTAVYKKRKKELGRVYYYSDNETPESHYLITIRPPDHNMAGTLRAMTGRSKTTALLYAGLFPLKISKLIALIYSSVLCRKIWVFKPFTCRKMKISFISEFLLSTFISVFDFPVFDFWFYKAIINHNWKHRGPFHFVFHKVVCLLCTSFSLTKE</sequence>
<dbReference type="Proteomes" id="UP000322234">
    <property type="component" value="Unassembled WGS sequence"/>
</dbReference>
<proteinExistence type="predicted"/>
<dbReference type="GO" id="GO:0003723">
    <property type="term" value="F:RNA binding"/>
    <property type="evidence" value="ECO:0007669"/>
    <property type="project" value="TreeGrafter"/>
</dbReference>
<gene>
    <name evidence="14" type="ORF">E5288_WYG012790</name>
</gene>
<evidence type="ECO:0000259" key="13">
    <source>
        <dbReference type="Pfam" id="PF24905"/>
    </source>
</evidence>
<comment type="caution">
    <text evidence="14">The sequence shown here is derived from an EMBL/GenBank/DDBJ whole genome shotgun (WGS) entry which is preliminary data.</text>
</comment>
<evidence type="ECO:0000259" key="10">
    <source>
        <dbReference type="Pfam" id="PF18738"/>
    </source>
</evidence>
<comment type="subcellular location">
    <subcellularLocation>
        <location evidence="2">Cytoplasm</location>
    </subcellularLocation>
</comment>
<evidence type="ECO:0000256" key="3">
    <source>
        <dbReference type="ARBA" id="ARBA00004906"/>
    </source>
</evidence>
<protein>
    <recommendedName>
        <fullName evidence="4">RING-type E3 ubiquitin transferase</fullName>
        <ecNumber evidence="4">2.3.2.27</ecNumber>
    </recommendedName>
</protein>
<evidence type="ECO:0000256" key="2">
    <source>
        <dbReference type="ARBA" id="ARBA00004496"/>
    </source>
</evidence>
<keyword evidence="6" id="KW-0808">Transferase</keyword>
<evidence type="ECO:0000259" key="12">
    <source>
        <dbReference type="Pfam" id="PF24525"/>
    </source>
</evidence>
<evidence type="ECO:0000256" key="7">
    <source>
        <dbReference type="SAM" id="Coils"/>
    </source>
</evidence>
<dbReference type="GO" id="GO:0061630">
    <property type="term" value="F:ubiquitin protein ligase activity"/>
    <property type="evidence" value="ECO:0007669"/>
    <property type="project" value="UniProtKB-EC"/>
</dbReference>
<keyword evidence="7" id="KW-0175">Coiled coil</keyword>
<feature type="domain" description="E3 ubiquitin-protein ligase TTC3/DZIP3" evidence="11">
    <location>
        <begin position="249"/>
        <end position="350"/>
    </location>
</feature>
<dbReference type="InterPro" id="IPR013083">
    <property type="entry name" value="Znf_RING/FYVE/PHD"/>
</dbReference>
<feature type="region of interest" description="Disordered" evidence="8">
    <location>
        <begin position="33"/>
        <end position="63"/>
    </location>
</feature>
<comment type="pathway">
    <text evidence="3">Protein modification; protein ubiquitination.</text>
</comment>
<evidence type="ECO:0000256" key="6">
    <source>
        <dbReference type="ARBA" id="ARBA00022679"/>
    </source>
</evidence>
<dbReference type="PANTHER" id="PTHR15727:SF4">
    <property type="entry name" value="E3 UBIQUITIN-PROTEIN LIGASE DZIP3"/>
    <property type="match status" value="1"/>
</dbReference>
<accession>A0A6B0QY11</accession>
<feature type="region of interest" description="Disordered" evidence="8">
    <location>
        <begin position="663"/>
        <end position="690"/>
    </location>
</feature>
<evidence type="ECO:0000256" key="4">
    <source>
        <dbReference type="ARBA" id="ARBA00012483"/>
    </source>
</evidence>
<dbReference type="Pfam" id="PF19179">
    <property type="entry name" value="TTC3_DZIP3_dom"/>
    <property type="match status" value="1"/>
</dbReference>
<dbReference type="InterPro" id="IPR056870">
    <property type="entry name" value="TTC3/DZIP3/RBM44-like_helical"/>
</dbReference>
<feature type="compositionally biased region" description="Basic and acidic residues" evidence="8">
    <location>
        <begin position="669"/>
        <end position="678"/>
    </location>
</feature>
<feature type="region of interest" description="Disordered" evidence="8">
    <location>
        <begin position="1107"/>
        <end position="1157"/>
    </location>
</feature>
<evidence type="ECO:0000259" key="11">
    <source>
        <dbReference type="Pfam" id="PF19179"/>
    </source>
</evidence>
<feature type="domain" description="TTC3/DZIP3/RBM44-like helical" evidence="13">
    <location>
        <begin position="1055"/>
        <end position="1107"/>
    </location>
</feature>
<feature type="transmembrane region" description="Helical" evidence="9">
    <location>
        <begin position="1330"/>
        <end position="1353"/>
    </location>
</feature>
<dbReference type="GO" id="GO:0005737">
    <property type="term" value="C:cytoplasm"/>
    <property type="evidence" value="ECO:0007669"/>
    <property type="project" value="UniProtKB-SubCell"/>
</dbReference>
<dbReference type="PANTHER" id="PTHR15727">
    <property type="entry name" value="RING FINGER PROTEIN 214"/>
    <property type="match status" value="1"/>
</dbReference>
<dbReference type="Pfam" id="PF18738">
    <property type="entry name" value="HEPN_DZIP3"/>
    <property type="match status" value="1"/>
</dbReference>
<evidence type="ECO:0000313" key="15">
    <source>
        <dbReference type="Proteomes" id="UP000322234"/>
    </source>
</evidence>
<comment type="catalytic activity">
    <reaction evidence="1">
        <text>S-ubiquitinyl-[E2 ubiquitin-conjugating enzyme]-L-cysteine + [acceptor protein]-L-lysine = [E2 ubiquitin-conjugating enzyme]-L-cysteine + N(6)-ubiquitinyl-[acceptor protein]-L-lysine.</text>
        <dbReference type="EC" id="2.3.2.27"/>
    </reaction>
</comment>
<feature type="domain" description="TTC3/DZIP3-like helical" evidence="12">
    <location>
        <begin position="815"/>
        <end position="975"/>
    </location>
</feature>
<organism evidence="14 15">
    <name type="scientific">Bos mutus</name>
    <name type="common">wild yak</name>
    <dbReference type="NCBI Taxonomy" id="72004"/>
    <lineage>
        <taxon>Eukaryota</taxon>
        <taxon>Metazoa</taxon>
        <taxon>Chordata</taxon>
        <taxon>Craniata</taxon>
        <taxon>Vertebrata</taxon>
        <taxon>Euteleostomi</taxon>
        <taxon>Mammalia</taxon>
        <taxon>Eutheria</taxon>
        <taxon>Laurasiatheria</taxon>
        <taxon>Artiodactyla</taxon>
        <taxon>Ruminantia</taxon>
        <taxon>Pecora</taxon>
        <taxon>Bovidae</taxon>
        <taxon>Bovinae</taxon>
        <taxon>Bos</taxon>
    </lineage>
</organism>
<dbReference type="UniPathway" id="UPA00143"/>
<dbReference type="EMBL" id="VBQZ03000006">
    <property type="protein sequence ID" value="MXQ81186.1"/>
    <property type="molecule type" value="Genomic_DNA"/>
</dbReference>
<evidence type="ECO:0000313" key="14">
    <source>
        <dbReference type="EMBL" id="MXQ81186.1"/>
    </source>
</evidence>
<dbReference type="GO" id="GO:0031593">
    <property type="term" value="F:polyubiquitin modification-dependent protein binding"/>
    <property type="evidence" value="ECO:0007669"/>
    <property type="project" value="TreeGrafter"/>
</dbReference>
<keyword evidence="9" id="KW-0812">Transmembrane</keyword>
<dbReference type="Pfam" id="PF24525">
    <property type="entry name" value="TTC3"/>
    <property type="match status" value="1"/>
</dbReference>
<dbReference type="InterPro" id="IPR043866">
    <property type="entry name" value="TTC3/DZIP3_dom"/>
</dbReference>
<dbReference type="Pfam" id="PF24905">
    <property type="entry name" value="TTC3_9th"/>
    <property type="match status" value="1"/>
</dbReference>
<dbReference type="EC" id="2.3.2.27" evidence="4"/>
<keyword evidence="5" id="KW-0963">Cytoplasm</keyword>
<dbReference type="GO" id="GO:0000209">
    <property type="term" value="P:protein polyubiquitination"/>
    <property type="evidence" value="ECO:0007669"/>
    <property type="project" value="TreeGrafter"/>
</dbReference>
<evidence type="ECO:0000256" key="8">
    <source>
        <dbReference type="SAM" id="MobiDB-lite"/>
    </source>
</evidence>
<name>A0A6B0QY11_9CETA</name>
<feature type="transmembrane region" description="Helical" evidence="9">
    <location>
        <begin position="1365"/>
        <end position="1384"/>
    </location>
</feature>
<dbReference type="InterPro" id="IPR041249">
    <property type="entry name" value="HEPN_DZIP3"/>
</dbReference>
<dbReference type="InterPro" id="IPR056872">
    <property type="entry name" value="TTC3/DZIP3-like_helical"/>
</dbReference>
<keyword evidence="9" id="KW-1133">Transmembrane helix</keyword>
<feature type="domain" description="DZIP3-like HEPN" evidence="10">
    <location>
        <begin position="443"/>
        <end position="580"/>
    </location>
</feature>
<evidence type="ECO:0000256" key="5">
    <source>
        <dbReference type="ARBA" id="ARBA00022490"/>
    </source>
</evidence>
<keyword evidence="15" id="KW-1185">Reference proteome</keyword>
<evidence type="ECO:0000256" key="1">
    <source>
        <dbReference type="ARBA" id="ARBA00000900"/>
    </source>
</evidence>